<evidence type="ECO:0000313" key="3">
    <source>
        <dbReference type="Proteomes" id="UP000183997"/>
    </source>
</evidence>
<keyword evidence="3" id="KW-1185">Reference proteome</keyword>
<organism evidence="2 3">
    <name type="scientific">Desulforamulus aeronauticus DSM 10349</name>
    <dbReference type="NCBI Taxonomy" id="1121421"/>
    <lineage>
        <taxon>Bacteria</taxon>
        <taxon>Bacillati</taxon>
        <taxon>Bacillota</taxon>
        <taxon>Clostridia</taxon>
        <taxon>Eubacteriales</taxon>
        <taxon>Peptococcaceae</taxon>
        <taxon>Desulforamulus</taxon>
    </lineage>
</organism>
<dbReference type="STRING" id="1121421.SAMN02745123_01957"/>
<evidence type="ECO:0000256" key="1">
    <source>
        <dbReference type="SAM" id="SignalP"/>
    </source>
</evidence>
<accession>A0A1M6SQ84</accession>
<dbReference type="Proteomes" id="UP000183997">
    <property type="component" value="Unassembled WGS sequence"/>
</dbReference>
<name>A0A1M6SQ84_9FIRM</name>
<protein>
    <recommendedName>
        <fullName evidence="4">Lipoprotein</fullName>
    </recommendedName>
</protein>
<evidence type="ECO:0000313" key="2">
    <source>
        <dbReference type="EMBL" id="SHK46902.1"/>
    </source>
</evidence>
<dbReference type="PROSITE" id="PS51257">
    <property type="entry name" value="PROKAR_LIPOPROTEIN"/>
    <property type="match status" value="1"/>
</dbReference>
<dbReference type="RefSeq" id="WP_072913679.1">
    <property type="nucleotide sequence ID" value="NZ_FRAR01000014.1"/>
</dbReference>
<evidence type="ECO:0008006" key="4">
    <source>
        <dbReference type="Google" id="ProtNLM"/>
    </source>
</evidence>
<dbReference type="OrthoDB" id="1796928at2"/>
<dbReference type="AlphaFoldDB" id="A0A1M6SQ84"/>
<proteinExistence type="predicted"/>
<reference evidence="3" key="1">
    <citation type="submission" date="2016-11" db="EMBL/GenBank/DDBJ databases">
        <authorList>
            <person name="Varghese N."/>
            <person name="Submissions S."/>
        </authorList>
    </citation>
    <scope>NUCLEOTIDE SEQUENCE [LARGE SCALE GENOMIC DNA]</scope>
    <source>
        <strain evidence="3">DSM 10349</strain>
    </source>
</reference>
<feature type="chain" id="PRO_5038902849" description="Lipoprotein" evidence="1">
    <location>
        <begin position="23"/>
        <end position="167"/>
    </location>
</feature>
<keyword evidence="1" id="KW-0732">Signal</keyword>
<sequence>MKKTLLAFIAAVAIFSVIGCSSQENVPNDKNVEERQRMDLYISVMKEAFQEENGGNGFVAVKLNTLIGLSDQAQEEVLKELTTLSPNIYSFEETQNDKTKFELNADGRLNRSIDGTLLWVEVEEYSEGKAIITGVSWFGSLGAVFPKYEATFENGTWKLKLISMAVS</sequence>
<dbReference type="EMBL" id="FRAR01000014">
    <property type="protein sequence ID" value="SHK46902.1"/>
    <property type="molecule type" value="Genomic_DNA"/>
</dbReference>
<gene>
    <name evidence="2" type="ORF">SAMN02745123_01957</name>
</gene>
<feature type="signal peptide" evidence="1">
    <location>
        <begin position="1"/>
        <end position="22"/>
    </location>
</feature>